<organism evidence="1 2">
    <name type="scientific">Candidatus Buchananbacteria bacterium RIFCSPLOWO2_01_FULL_39_33</name>
    <dbReference type="NCBI Taxonomy" id="1797543"/>
    <lineage>
        <taxon>Bacteria</taxon>
        <taxon>Candidatus Buchananiibacteriota</taxon>
    </lineage>
</organism>
<comment type="caution">
    <text evidence="1">The sequence shown here is derived from an EMBL/GenBank/DDBJ whole genome shotgun (WGS) entry which is preliminary data.</text>
</comment>
<evidence type="ECO:0000313" key="2">
    <source>
        <dbReference type="Proteomes" id="UP000177376"/>
    </source>
</evidence>
<proteinExistence type="predicted"/>
<dbReference type="Proteomes" id="UP000177376">
    <property type="component" value="Unassembled WGS sequence"/>
</dbReference>
<accession>A0A1G1YHH8</accession>
<reference evidence="1 2" key="1">
    <citation type="journal article" date="2016" name="Nat. Commun.">
        <title>Thousands of microbial genomes shed light on interconnected biogeochemical processes in an aquifer system.</title>
        <authorList>
            <person name="Anantharaman K."/>
            <person name="Brown C.T."/>
            <person name="Hug L.A."/>
            <person name="Sharon I."/>
            <person name="Castelle C.J."/>
            <person name="Probst A.J."/>
            <person name="Thomas B.C."/>
            <person name="Singh A."/>
            <person name="Wilkins M.J."/>
            <person name="Karaoz U."/>
            <person name="Brodie E.L."/>
            <person name="Williams K.H."/>
            <person name="Hubbard S.S."/>
            <person name="Banfield J.F."/>
        </authorList>
    </citation>
    <scope>NUCLEOTIDE SEQUENCE [LARGE SCALE GENOMIC DNA]</scope>
</reference>
<sequence length="117" mass="13224">MIFDASSVELSTKLPVSTLRKAHRKVQVSVTAYSSTPDQTDSTPFTTANGSQVRDGIVATNFLPFGTKVRIPELFGDKVFSVEDRMNARYYYKIDVWLPTYEAAKNFGIRYVEVEVF</sequence>
<evidence type="ECO:0008006" key="3">
    <source>
        <dbReference type="Google" id="ProtNLM"/>
    </source>
</evidence>
<evidence type="ECO:0000313" key="1">
    <source>
        <dbReference type="EMBL" id="OGY51721.1"/>
    </source>
</evidence>
<protein>
    <recommendedName>
        <fullName evidence="3">3D domain-containing protein</fullName>
    </recommendedName>
</protein>
<name>A0A1G1YHH8_9BACT</name>
<dbReference type="CDD" id="cd22784">
    <property type="entry name" value="DPBB_MltA_YuiC-like"/>
    <property type="match status" value="1"/>
</dbReference>
<dbReference type="EMBL" id="MHIM01000032">
    <property type="protein sequence ID" value="OGY51721.1"/>
    <property type="molecule type" value="Genomic_DNA"/>
</dbReference>
<dbReference type="AlphaFoldDB" id="A0A1G1YHH8"/>
<gene>
    <name evidence="1" type="ORF">A3A02_02325</name>
</gene>